<dbReference type="EMBL" id="JBEJUE010000049">
    <property type="protein sequence ID" value="MER0429059.1"/>
    <property type="molecule type" value="Genomic_DNA"/>
</dbReference>
<dbReference type="Proteomes" id="UP001456562">
    <property type="component" value="Unassembled WGS sequence"/>
</dbReference>
<evidence type="ECO:0000313" key="2">
    <source>
        <dbReference type="Proteomes" id="UP001456562"/>
    </source>
</evidence>
<evidence type="ECO:0000313" key="1">
    <source>
        <dbReference type="EMBL" id="MER0429059.1"/>
    </source>
</evidence>
<accession>A0ABV1QD04</accession>
<reference evidence="1 2" key="1">
    <citation type="submission" date="2024-01" db="EMBL/GenBank/DDBJ databases">
        <title>Metagenomic exploration of the rhizosphere soil microbial community and their significance in facilitating the development of wild simulated ginseng.</title>
        <authorList>
            <person name="Huang J."/>
        </authorList>
    </citation>
    <scope>NUCLEOTIDE SEQUENCE [LARGE SCALE GENOMIC DNA]</scope>
    <source>
        <strain evidence="1 2">WY141</strain>
    </source>
</reference>
<gene>
    <name evidence="1" type="ORF">ABR748_33400</name>
</gene>
<protein>
    <submittedName>
        <fullName evidence="1">Uncharacterized protein</fullName>
    </submittedName>
</protein>
<proteinExistence type="predicted"/>
<organism evidence="1 2">
    <name type="scientific">Streptomyces microflavus</name>
    <name type="common">Streptomyces lipmanii</name>
    <dbReference type="NCBI Taxonomy" id="1919"/>
    <lineage>
        <taxon>Bacteria</taxon>
        <taxon>Bacillati</taxon>
        <taxon>Actinomycetota</taxon>
        <taxon>Actinomycetes</taxon>
        <taxon>Kitasatosporales</taxon>
        <taxon>Streptomycetaceae</taxon>
        <taxon>Streptomyces</taxon>
    </lineage>
</organism>
<comment type="caution">
    <text evidence="1">The sequence shown here is derived from an EMBL/GenBank/DDBJ whole genome shotgun (WGS) entry which is preliminary data.</text>
</comment>
<name>A0ABV1QD04_STRMI</name>
<sequence length="44" mass="4712">MSNSHRAVALYCDKLAEQCKKRTAAAAAKKAEIARERGSLHAVG</sequence>
<dbReference type="GeneID" id="87637032"/>
<dbReference type="RefSeq" id="WP_267914734.1">
    <property type="nucleotide sequence ID" value="NZ_CP054927.1"/>
</dbReference>
<keyword evidence="2" id="KW-1185">Reference proteome</keyword>